<reference evidence="13 14" key="1">
    <citation type="journal article" date="2012" name="J. Bacteriol.">
        <title>Draft Genome Sequence of Oceaniovalibus guishaninsula JLT2003T.</title>
        <authorList>
            <person name="Tang K."/>
            <person name="Liu K."/>
            <person name="Jiao N."/>
        </authorList>
    </citation>
    <scope>NUCLEOTIDE SEQUENCE [LARGE SCALE GENOMIC DNA]</scope>
    <source>
        <strain evidence="13 14">JLT2003</strain>
    </source>
</reference>
<evidence type="ECO:0000313" key="13">
    <source>
        <dbReference type="EMBL" id="EKE43543.1"/>
    </source>
</evidence>
<feature type="compositionally biased region" description="Acidic residues" evidence="11">
    <location>
        <begin position="175"/>
        <end position="189"/>
    </location>
</feature>
<feature type="domain" description="EngA-type G" evidence="12">
    <location>
        <begin position="201"/>
        <end position="380"/>
    </location>
</feature>
<evidence type="ECO:0000259" key="12">
    <source>
        <dbReference type="PROSITE" id="PS51712"/>
    </source>
</evidence>
<dbReference type="Proteomes" id="UP000006765">
    <property type="component" value="Unassembled WGS sequence"/>
</dbReference>
<evidence type="ECO:0000256" key="7">
    <source>
        <dbReference type="ARBA" id="ARBA00032345"/>
    </source>
</evidence>
<evidence type="ECO:0000256" key="5">
    <source>
        <dbReference type="ARBA" id="ARBA00022741"/>
    </source>
</evidence>
<dbReference type="InterPro" id="IPR031166">
    <property type="entry name" value="G_ENGA"/>
</dbReference>
<dbReference type="NCBIfam" id="TIGR03594">
    <property type="entry name" value="GTPase_EngA"/>
    <property type="match status" value="1"/>
</dbReference>
<dbReference type="InterPro" id="IPR032859">
    <property type="entry name" value="KH_dom-like"/>
</dbReference>
<comment type="function">
    <text evidence="8 10">GTPase that plays an essential role in the late steps of ribosome biogenesis.</text>
</comment>
<evidence type="ECO:0000256" key="2">
    <source>
        <dbReference type="ARBA" id="ARBA00020953"/>
    </source>
</evidence>
<evidence type="ECO:0000256" key="10">
    <source>
        <dbReference type="RuleBase" id="RU004481"/>
    </source>
</evidence>
<feature type="region of interest" description="Disordered" evidence="11">
    <location>
        <begin position="175"/>
        <end position="198"/>
    </location>
</feature>
<protein>
    <recommendedName>
        <fullName evidence="2 8">GTPase Der</fullName>
    </recommendedName>
    <alternativeName>
        <fullName evidence="7 8">GTP-binding protein EngA</fullName>
    </alternativeName>
</protein>
<dbReference type="CDD" id="cd01895">
    <property type="entry name" value="EngA2"/>
    <property type="match status" value="1"/>
</dbReference>
<gene>
    <name evidence="8" type="primary">der</name>
    <name evidence="13" type="ORF">OCGS_2275</name>
</gene>
<dbReference type="Pfam" id="PF14714">
    <property type="entry name" value="KH_dom-like"/>
    <property type="match status" value="1"/>
</dbReference>
<dbReference type="InterPro" id="IPR016484">
    <property type="entry name" value="GTPase_Der"/>
</dbReference>
<keyword evidence="4 10" id="KW-0677">Repeat</keyword>
<dbReference type="Pfam" id="PF01926">
    <property type="entry name" value="MMR_HSR1"/>
    <property type="match status" value="2"/>
</dbReference>
<keyword evidence="14" id="KW-1185">Reference proteome</keyword>
<proteinExistence type="inferred from homology"/>
<dbReference type="GO" id="GO:0005525">
    <property type="term" value="F:GTP binding"/>
    <property type="evidence" value="ECO:0007669"/>
    <property type="project" value="UniProtKB-UniRule"/>
</dbReference>
<feature type="binding site" evidence="8">
    <location>
        <begin position="56"/>
        <end position="60"/>
    </location>
    <ligand>
        <name>GTP</name>
        <dbReference type="ChEBI" id="CHEBI:37565"/>
        <label>1</label>
    </ligand>
</feature>
<accession>K2H7F0</accession>
<evidence type="ECO:0000256" key="4">
    <source>
        <dbReference type="ARBA" id="ARBA00022737"/>
    </source>
</evidence>
<dbReference type="PANTHER" id="PTHR43834">
    <property type="entry name" value="GTPASE DER"/>
    <property type="match status" value="1"/>
</dbReference>
<sequence length="492" mass="53476">MTFTLAIVGRPNVGKSTLFNRLVGKRLALVDDQPGVTRDLREGVARLGDLRFTVIDTAGLEEATDDSLPGRMRKLTERAVDMADVCLMLMDARVGVTPVDEAVAEILRRRGGRVILAANKAEGRAADGGLIEAYSLGLGEPIRLSAEHGEGLNDLLSQLMPLSDALGERAAEIAEEAPETDRDVTDDDDAVSHAPTRARPLQVAVVGRPNAGKSTLVNALLGEDRLLVGPEAGITRDAISVTMDWPGPDGAVPVRMFDTAGMRKKAKVQEKLERLSVADGLRAVKFAEVVVVLLDAAIPFESQDLRIADLAEREGRAVVIAVNKWDAEPDRAAKLALLREECERLLPQLRGVPLVTVSALTGRGLDRLQSAIVGAHEVWNRRVPTARLNQWLSGMVEAHPPPAPGGRRIKLRYMTQAKTRPPGFVVMCSHPEKVAESYSRYLINGLRATFDMPGTPIRLWMRSQSAANPYKGRTKSTPSRLRKHLGKGRADE</sequence>
<keyword evidence="5 8" id="KW-0547">Nucleotide-binding</keyword>
<dbReference type="GO" id="GO:0042254">
    <property type="term" value="P:ribosome biogenesis"/>
    <property type="evidence" value="ECO:0007669"/>
    <property type="project" value="UniProtKB-KW"/>
</dbReference>
<dbReference type="PIRSF" id="PIRSF006485">
    <property type="entry name" value="GTP-binding_EngA"/>
    <property type="match status" value="1"/>
</dbReference>
<dbReference type="AlphaFoldDB" id="K2H7F0"/>
<dbReference type="SUPFAM" id="SSF52540">
    <property type="entry name" value="P-loop containing nucleoside triphosphate hydrolases"/>
    <property type="match status" value="2"/>
</dbReference>
<evidence type="ECO:0000256" key="11">
    <source>
        <dbReference type="SAM" id="MobiDB-lite"/>
    </source>
</evidence>
<comment type="subunit">
    <text evidence="8">Associates with the 50S ribosomal subunit.</text>
</comment>
<dbReference type="FunFam" id="3.30.300.20:FF:000004">
    <property type="entry name" value="GTPase Der"/>
    <property type="match status" value="1"/>
</dbReference>
<organism evidence="13 14">
    <name type="scientific">Oceaniovalibus guishaninsula JLT2003</name>
    <dbReference type="NCBI Taxonomy" id="1231392"/>
    <lineage>
        <taxon>Bacteria</taxon>
        <taxon>Pseudomonadati</taxon>
        <taxon>Pseudomonadota</taxon>
        <taxon>Alphaproteobacteria</taxon>
        <taxon>Rhodobacterales</taxon>
        <taxon>Roseobacteraceae</taxon>
        <taxon>Oceaniovalibus</taxon>
    </lineage>
</organism>
<feature type="region of interest" description="Disordered" evidence="11">
    <location>
        <begin position="466"/>
        <end position="492"/>
    </location>
</feature>
<dbReference type="PROSITE" id="PS51712">
    <property type="entry name" value="G_ENGA"/>
    <property type="match status" value="2"/>
</dbReference>
<evidence type="ECO:0000256" key="8">
    <source>
        <dbReference type="HAMAP-Rule" id="MF_00195"/>
    </source>
</evidence>
<dbReference type="EMBL" id="AMGO01000052">
    <property type="protein sequence ID" value="EKE43543.1"/>
    <property type="molecule type" value="Genomic_DNA"/>
</dbReference>
<evidence type="ECO:0000313" key="14">
    <source>
        <dbReference type="Proteomes" id="UP000006765"/>
    </source>
</evidence>
<dbReference type="Gene3D" id="3.40.50.300">
    <property type="entry name" value="P-loop containing nucleotide triphosphate hydrolases"/>
    <property type="match status" value="2"/>
</dbReference>
<dbReference type="InterPro" id="IPR027417">
    <property type="entry name" value="P-loop_NTPase"/>
</dbReference>
<dbReference type="HAMAP" id="MF_00195">
    <property type="entry name" value="GTPase_Der"/>
    <property type="match status" value="1"/>
</dbReference>
<comment type="caution">
    <text evidence="13">The sequence shown here is derived from an EMBL/GenBank/DDBJ whole genome shotgun (WGS) entry which is preliminary data.</text>
</comment>
<dbReference type="InterPro" id="IPR005225">
    <property type="entry name" value="Small_GTP-bd"/>
</dbReference>
<dbReference type="NCBIfam" id="TIGR00231">
    <property type="entry name" value="small_GTP"/>
    <property type="match status" value="2"/>
</dbReference>
<dbReference type="PATRIC" id="fig|1231392.3.peg.2287"/>
<dbReference type="CDD" id="cd01894">
    <property type="entry name" value="EngA1"/>
    <property type="match status" value="1"/>
</dbReference>
<feature type="binding site" evidence="8">
    <location>
        <begin position="119"/>
        <end position="122"/>
    </location>
    <ligand>
        <name>GTP</name>
        <dbReference type="ChEBI" id="CHEBI:37565"/>
        <label>1</label>
    </ligand>
</feature>
<feature type="domain" description="EngA-type G" evidence="12">
    <location>
        <begin position="3"/>
        <end position="167"/>
    </location>
</feature>
<evidence type="ECO:0000256" key="9">
    <source>
        <dbReference type="PROSITE-ProRule" id="PRU01049"/>
    </source>
</evidence>
<dbReference type="eggNOG" id="COG1160">
    <property type="taxonomic scope" value="Bacteria"/>
</dbReference>
<keyword evidence="6 8" id="KW-0342">GTP-binding</keyword>
<feature type="binding site" evidence="8">
    <location>
        <begin position="258"/>
        <end position="262"/>
    </location>
    <ligand>
        <name>GTP</name>
        <dbReference type="ChEBI" id="CHEBI:37565"/>
        <label>2</label>
    </ligand>
</feature>
<dbReference type="RefSeq" id="WP_007427427.1">
    <property type="nucleotide sequence ID" value="NZ_AMGO01000052.1"/>
</dbReference>
<dbReference type="InterPro" id="IPR015946">
    <property type="entry name" value="KH_dom-like_a/b"/>
</dbReference>
<name>K2H7F0_9RHOB</name>
<dbReference type="PRINTS" id="PR00326">
    <property type="entry name" value="GTP1OBG"/>
</dbReference>
<feature type="binding site" evidence="8">
    <location>
        <begin position="207"/>
        <end position="214"/>
    </location>
    <ligand>
        <name>GTP</name>
        <dbReference type="ChEBI" id="CHEBI:37565"/>
        <label>2</label>
    </ligand>
</feature>
<dbReference type="InterPro" id="IPR006073">
    <property type="entry name" value="GTP-bd"/>
</dbReference>
<dbReference type="PANTHER" id="PTHR43834:SF6">
    <property type="entry name" value="GTPASE DER"/>
    <property type="match status" value="1"/>
</dbReference>
<dbReference type="OrthoDB" id="9805918at2"/>
<dbReference type="Gene3D" id="3.30.300.20">
    <property type="match status" value="1"/>
</dbReference>
<feature type="binding site" evidence="8">
    <location>
        <begin position="323"/>
        <end position="326"/>
    </location>
    <ligand>
        <name>GTP</name>
        <dbReference type="ChEBI" id="CHEBI:37565"/>
        <label>2</label>
    </ligand>
</feature>
<keyword evidence="3 8" id="KW-0690">Ribosome biogenesis</keyword>
<feature type="binding site" evidence="8">
    <location>
        <begin position="9"/>
        <end position="16"/>
    </location>
    <ligand>
        <name>GTP</name>
        <dbReference type="ChEBI" id="CHEBI:37565"/>
        <label>1</label>
    </ligand>
</feature>
<comment type="similarity">
    <text evidence="1 8 9 10">Belongs to the TRAFAC class TrmE-Era-EngA-EngB-Septin-like GTPase superfamily. EngA (Der) GTPase family.</text>
</comment>
<dbReference type="STRING" id="1231392.OCGS_2275"/>
<feature type="compositionally biased region" description="Basic residues" evidence="11">
    <location>
        <begin position="480"/>
        <end position="492"/>
    </location>
</feature>
<evidence type="ECO:0000256" key="3">
    <source>
        <dbReference type="ARBA" id="ARBA00022517"/>
    </source>
</evidence>
<evidence type="ECO:0000256" key="1">
    <source>
        <dbReference type="ARBA" id="ARBA00008279"/>
    </source>
</evidence>
<evidence type="ECO:0000256" key="6">
    <source>
        <dbReference type="ARBA" id="ARBA00023134"/>
    </source>
</evidence>